<evidence type="ECO:0000256" key="4">
    <source>
        <dbReference type="PROSITE-ProRule" id="PRU00601"/>
    </source>
</evidence>
<evidence type="ECO:0000313" key="9">
    <source>
        <dbReference type="Proteomes" id="UP000078046"/>
    </source>
</evidence>
<dbReference type="InterPro" id="IPR039512">
    <property type="entry name" value="RCHY1_zinc-ribbon"/>
</dbReference>
<feature type="domain" description="RING-type" evidence="5">
    <location>
        <begin position="134"/>
        <end position="177"/>
    </location>
</feature>
<evidence type="ECO:0000259" key="7">
    <source>
        <dbReference type="PROSITE" id="PS51270"/>
    </source>
</evidence>
<dbReference type="GO" id="GO:0016567">
    <property type="term" value="P:protein ubiquitination"/>
    <property type="evidence" value="ECO:0007669"/>
    <property type="project" value="TreeGrafter"/>
</dbReference>
<organism evidence="8 9">
    <name type="scientific">Intoshia linei</name>
    <dbReference type="NCBI Taxonomy" id="1819745"/>
    <lineage>
        <taxon>Eukaryota</taxon>
        <taxon>Metazoa</taxon>
        <taxon>Spiralia</taxon>
        <taxon>Lophotrochozoa</taxon>
        <taxon>Mesozoa</taxon>
        <taxon>Orthonectida</taxon>
        <taxon>Rhopaluridae</taxon>
        <taxon>Intoshia</taxon>
    </lineage>
</organism>
<evidence type="ECO:0000259" key="6">
    <source>
        <dbReference type="PROSITE" id="PS51266"/>
    </source>
</evidence>
<dbReference type="PANTHER" id="PTHR21319:SF53">
    <property type="entry name" value="RING FINGER AND CHY ZINC FINGER DOMAIN-CONTAINING PROTEIN 1"/>
    <property type="match status" value="1"/>
</dbReference>
<dbReference type="GO" id="GO:0008270">
    <property type="term" value="F:zinc ion binding"/>
    <property type="evidence" value="ECO:0007669"/>
    <property type="project" value="UniProtKB-KW"/>
</dbReference>
<keyword evidence="3" id="KW-0862">Zinc</keyword>
<keyword evidence="2 4" id="KW-0863">Zinc-finger</keyword>
<keyword evidence="9" id="KW-1185">Reference proteome</keyword>
<dbReference type="Gene3D" id="2.20.28.10">
    <property type="match status" value="1"/>
</dbReference>
<keyword evidence="8" id="KW-0675">Receptor</keyword>
<accession>A0A177B920</accession>
<name>A0A177B920_9BILA</name>
<dbReference type="GO" id="GO:0005634">
    <property type="term" value="C:nucleus"/>
    <property type="evidence" value="ECO:0007669"/>
    <property type="project" value="TreeGrafter"/>
</dbReference>
<dbReference type="SUPFAM" id="SSF57850">
    <property type="entry name" value="RING/U-box"/>
    <property type="match status" value="1"/>
</dbReference>
<sequence length="237" mass="27654">MAKKRLGCKHYFRKCKIIANCCNRAFWCRMCHDDACSHKINRREIKLIICQKCNIEQEVSSTCKFCNTCFGKYFCRRCVLYDDVDKKQYHCNKCRSCRVGGRDNYEHCCKCGMCILISFFDKHPCIPDSAFGNCTICLESLMESRKQLSINPCGHILHKICEKRMIRSGKFNCPICNRSIVDMQAIWRYYDLILTPDTFSDEVINIVCADCNKKSNVKRNYYVNKCKKCGSFNTAID</sequence>
<dbReference type="GO" id="GO:0006511">
    <property type="term" value="P:ubiquitin-dependent protein catabolic process"/>
    <property type="evidence" value="ECO:0007669"/>
    <property type="project" value="TreeGrafter"/>
</dbReference>
<dbReference type="Pfam" id="PF14599">
    <property type="entry name" value="zinc_ribbon_6"/>
    <property type="match status" value="1"/>
</dbReference>
<evidence type="ECO:0000256" key="1">
    <source>
        <dbReference type="ARBA" id="ARBA00022723"/>
    </source>
</evidence>
<dbReference type="EMBL" id="LWCA01000110">
    <property type="protein sequence ID" value="OAF70788.1"/>
    <property type="molecule type" value="Genomic_DNA"/>
</dbReference>
<keyword evidence="1" id="KW-0479">Metal-binding</keyword>
<feature type="domain" description="CHY-type" evidence="6">
    <location>
        <begin position="1"/>
        <end position="68"/>
    </location>
</feature>
<evidence type="ECO:0000256" key="2">
    <source>
        <dbReference type="ARBA" id="ARBA00022771"/>
    </source>
</evidence>
<evidence type="ECO:0000256" key="3">
    <source>
        <dbReference type="ARBA" id="ARBA00022833"/>
    </source>
</evidence>
<protein>
    <submittedName>
        <fullName evidence="8">Androgen receptor N-terminal-interacting protein</fullName>
    </submittedName>
</protein>
<dbReference type="InterPro" id="IPR001841">
    <property type="entry name" value="Znf_RING"/>
</dbReference>
<dbReference type="Proteomes" id="UP000078046">
    <property type="component" value="Unassembled WGS sequence"/>
</dbReference>
<dbReference type="Gene3D" id="3.30.40.10">
    <property type="entry name" value="Zinc/RING finger domain, C3HC4 (zinc finger)"/>
    <property type="match status" value="1"/>
</dbReference>
<dbReference type="InterPro" id="IPR037274">
    <property type="entry name" value="Znf_CHY_sf"/>
</dbReference>
<dbReference type="SUPFAM" id="SSF161245">
    <property type="entry name" value="Zinc hairpin stack"/>
    <property type="match status" value="1"/>
</dbReference>
<dbReference type="SUPFAM" id="SSF161219">
    <property type="entry name" value="CHY zinc finger-like"/>
    <property type="match status" value="1"/>
</dbReference>
<dbReference type="PANTHER" id="PTHR21319">
    <property type="entry name" value="RING FINGER AND CHY ZINC FINGER DOMAIN-CONTAINING PROTEIN 1"/>
    <property type="match status" value="1"/>
</dbReference>
<dbReference type="GO" id="GO:0061630">
    <property type="term" value="F:ubiquitin protein ligase activity"/>
    <property type="evidence" value="ECO:0007669"/>
    <property type="project" value="TreeGrafter"/>
</dbReference>
<dbReference type="InterPro" id="IPR013083">
    <property type="entry name" value="Znf_RING/FYVE/PHD"/>
</dbReference>
<dbReference type="Pfam" id="PF13639">
    <property type="entry name" value="zf-RING_2"/>
    <property type="match status" value="1"/>
</dbReference>
<comment type="caution">
    <text evidence="8">The sequence shown here is derived from an EMBL/GenBank/DDBJ whole genome shotgun (WGS) entry which is preliminary data.</text>
</comment>
<evidence type="ECO:0000259" key="5">
    <source>
        <dbReference type="PROSITE" id="PS50089"/>
    </source>
</evidence>
<dbReference type="PROSITE" id="PS51270">
    <property type="entry name" value="ZF_CTCHY"/>
    <property type="match status" value="1"/>
</dbReference>
<reference evidence="8 9" key="1">
    <citation type="submission" date="2016-04" db="EMBL/GenBank/DDBJ databases">
        <title>The genome of Intoshia linei affirms orthonectids as highly simplified spiralians.</title>
        <authorList>
            <person name="Mikhailov K.V."/>
            <person name="Slusarev G.S."/>
            <person name="Nikitin M.A."/>
            <person name="Logacheva M.D."/>
            <person name="Penin A."/>
            <person name="Aleoshin V."/>
            <person name="Panchin Y.V."/>
        </authorList>
    </citation>
    <scope>NUCLEOTIDE SEQUENCE [LARGE SCALE GENOMIC DNA]</scope>
    <source>
        <strain evidence="8">Intl2013</strain>
        <tissue evidence="8">Whole animal</tissue>
    </source>
</reference>
<dbReference type="OrthoDB" id="411372at2759"/>
<dbReference type="InterPro" id="IPR037275">
    <property type="entry name" value="Znf_CTCHY_sf"/>
</dbReference>
<dbReference type="SMART" id="SM00184">
    <property type="entry name" value="RING"/>
    <property type="match status" value="1"/>
</dbReference>
<dbReference type="Pfam" id="PF05495">
    <property type="entry name" value="zf-CHY"/>
    <property type="match status" value="1"/>
</dbReference>
<dbReference type="PROSITE" id="PS50089">
    <property type="entry name" value="ZF_RING_2"/>
    <property type="match status" value="1"/>
</dbReference>
<dbReference type="PROSITE" id="PS51266">
    <property type="entry name" value="ZF_CHY"/>
    <property type="match status" value="1"/>
</dbReference>
<dbReference type="InterPro" id="IPR017921">
    <property type="entry name" value="Znf_CTCHY"/>
</dbReference>
<dbReference type="AlphaFoldDB" id="A0A177B920"/>
<evidence type="ECO:0000313" key="8">
    <source>
        <dbReference type="EMBL" id="OAF70788.1"/>
    </source>
</evidence>
<dbReference type="InterPro" id="IPR008913">
    <property type="entry name" value="Znf_CHY"/>
</dbReference>
<gene>
    <name evidence="8" type="ORF">A3Q56_01479</name>
</gene>
<feature type="domain" description="CTCHY-type" evidence="7">
    <location>
        <begin position="70"/>
        <end position="133"/>
    </location>
</feature>
<proteinExistence type="predicted"/>